<proteinExistence type="predicted"/>
<accession>A0ABY9R3G9</accession>
<protein>
    <submittedName>
        <fullName evidence="1">PIG-L family deacetylase</fullName>
    </submittedName>
</protein>
<dbReference type="InterPro" id="IPR024078">
    <property type="entry name" value="LmbE-like_dom_sf"/>
</dbReference>
<keyword evidence="2" id="KW-1185">Reference proteome</keyword>
<dbReference type="InterPro" id="IPR003737">
    <property type="entry name" value="GlcNAc_PI_deacetylase-related"/>
</dbReference>
<dbReference type="EMBL" id="CP133659">
    <property type="protein sequence ID" value="WMW66279.1"/>
    <property type="molecule type" value="Genomic_DNA"/>
</dbReference>
<dbReference type="Proteomes" id="UP001180616">
    <property type="component" value="Chromosome"/>
</dbReference>
<reference evidence="1" key="1">
    <citation type="submission" date="2023-09" db="EMBL/GenBank/DDBJ databases">
        <authorList>
            <consortium name="CW5 consortium"/>
            <person name="Lu C.-W."/>
        </authorList>
    </citation>
    <scope>NUCLEOTIDE SEQUENCE</scope>
    <source>
        <strain evidence="1">KPS</strain>
    </source>
</reference>
<dbReference type="Gene3D" id="3.40.50.10320">
    <property type="entry name" value="LmbE-like"/>
    <property type="match status" value="1"/>
</dbReference>
<dbReference type="Pfam" id="PF02585">
    <property type="entry name" value="PIG-L"/>
    <property type="match status" value="1"/>
</dbReference>
<name>A0ABY9R3G9_9BACT</name>
<organism evidence="1 2">
    <name type="scientific">Nitratidesulfovibrio liaohensis</name>
    <dbReference type="NCBI Taxonomy" id="2604158"/>
    <lineage>
        <taxon>Bacteria</taxon>
        <taxon>Pseudomonadati</taxon>
        <taxon>Thermodesulfobacteriota</taxon>
        <taxon>Desulfovibrionia</taxon>
        <taxon>Desulfovibrionales</taxon>
        <taxon>Desulfovibrionaceae</taxon>
        <taxon>Nitratidesulfovibrio</taxon>
    </lineage>
</organism>
<evidence type="ECO:0000313" key="1">
    <source>
        <dbReference type="EMBL" id="WMW66279.1"/>
    </source>
</evidence>
<evidence type="ECO:0000313" key="2">
    <source>
        <dbReference type="Proteomes" id="UP001180616"/>
    </source>
</evidence>
<gene>
    <name evidence="1" type="ORF">KPS_000842</name>
</gene>
<dbReference type="SUPFAM" id="SSF102588">
    <property type="entry name" value="LmbE-like"/>
    <property type="match status" value="1"/>
</dbReference>
<sequence length="224" mass="25543">MKQLLVIEAHSDDSAISALGFLEKYRSDYEYHFALASVSALNMHHAGAISREQRLEEYACYIDHLGATWHKIDGLPFDADARLDMMPKRDLVAAFEKVISTVRPDVLICQGPSFHHDHTITYEATIAATRPTAQFCPAEIYVMENPTYVHSLGPTTDFKATTYCALTEQQIDHKLETFRLCFPSQIREGQNYLSPEGIKAWARYRGIECRNEFAEAFQTYIRVV</sequence>
<dbReference type="RefSeq" id="WP_309542183.1">
    <property type="nucleotide sequence ID" value="NZ_CP133659.1"/>
</dbReference>